<feature type="transmembrane region" description="Helical" evidence="1">
    <location>
        <begin position="87"/>
        <end position="107"/>
    </location>
</feature>
<keyword evidence="1" id="KW-0812">Transmembrane</keyword>
<dbReference type="EMBL" id="VOQR01000002">
    <property type="protein sequence ID" value="TXC67990.1"/>
    <property type="molecule type" value="Genomic_DNA"/>
</dbReference>
<name>A0A5C6U5W8_9SPHN</name>
<keyword evidence="1" id="KW-0472">Membrane</keyword>
<feature type="transmembrane region" description="Helical" evidence="1">
    <location>
        <begin position="149"/>
        <end position="173"/>
    </location>
</feature>
<evidence type="ECO:0000313" key="3">
    <source>
        <dbReference type="Proteomes" id="UP000321250"/>
    </source>
</evidence>
<keyword evidence="1" id="KW-1133">Transmembrane helix</keyword>
<feature type="transmembrane region" description="Helical" evidence="1">
    <location>
        <begin position="54"/>
        <end position="75"/>
    </location>
</feature>
<dbReference type="Pfam" id="PF10067">
    <property type="entry name" value="DUF2306"/>
    <property type="match status" value="1"/>
</dbReference>
<accession>A0A5C6U5W8</accession>
<evidence type="ECO:0000313" key="2">
    <source>
        <dbReference type="EMBL" id="TXC67990.1"/>
    </source>
</evidence>
<protein>
    <submittedName>
        <fullName evidence="2">DUF2306 domain-containing protein</fullName>
    </submittedName>
</protein>
<feature type="transmembrane region" description="Helical" evidence="1">
    <location>
        <begin position="16"/>
        <end position="34"/>
    </location>
</feature>
<feature type="transmembrane region" description="Helical" evidence="1">
    <location>
        <begin position="113"/>
        <end position="137"/>
    </location>
</feature>
<dbReference type="OrthoDB" id="8759010at2"/>
<dbReference type="AlphaFoldDB" id="A0A5C6U5W8"/>
<evidence type="ECO:0000256" key="1">
    <source>
        <dbReference type="SAM" id="Phobius"/>
    </source>
</evidence>
<organism evidence="2 3">
    <name type="scientific">Sphingomonas ginsenosidivorax</name>
    <dbReference type="NCBI Taxonomy" id="862135"/>
    <lineage>
        <taxon>Bacteria</taxon>
        <taxon>Pseudomonadati</taxon>
        <taxon>Pseudomonadota</taxon>
        <taxon>Alphaproteobacteria</taxon>
        <taxon>Sphingomonadales</taxon>
        <taxon>Sphingomonadaceae</taxon>
        <taxon>Sphingomonas</taxon>
    </lineage>
</organism>
<dbReference type="Proteomes" id="UP000321250">
    <property type="component" value="Unassembled WGS sequence"/>
</dbReference>
<sequence length="217" mass="23581">MTAEFRTRLLAKPLKITLTVLATAVAAISFRYLAGVGPVPPSIATNVLRRPWLLVHVASASTALLIGSIQFSGVIRSRWLETHRGIGRLYVLSCLFGGISGIVLAFGSSSGPIATAGFGLLGVAWISVTAQGLRYALLRRFDDHRAWMIRSWALTLSAVTLRVYVPIATLIGLPFFESYRVISFLSWVPNLLLAELYLREFSLSARPVGKGAQDTHG</sequence>
<gene>
    <name evidence="2" type="ORF">FSB78_18595</name>
</gene>
<keyword evidence="3" id="KW-1185">Reference proteome</keyword>
<comment type="caution">
    <text evidence="2">The sequence shown here is derived from an EMBL/GenBank/DDBJ whole genome shotgun (WGS) entry which is preliminary data.</text>
</comment>
<proteinExistence type="predicted"/>
<reference evidence="2 3" key="1">
    <citation type="journal article" date="2013" name="Antonie Van Leeuwenhoek">
        <title>Sphingomonas ginsenosidivorax sp. nov., with the ability to transform ginsenosides.</title>
        <authorList>
            <person name="Jin X.F."/>
            <person name="Kim J.K."/>
            <person name="Liu Q.M."/>
            <person name="Kang M.S."/>
            <person name="He D."/>
            <person name="Jin F.X."/>
            <person name="Kim S.C."/>
            <person name="Im W.T."/>
        </authorList>
    </citation>
    <scope>NUCLEOTIDE SEQUENCE [LARGE SCALE GENOMIC DNA]</scope>
    <source>
        <strain evidence="2 3">KHI67</strain>
    </source>
</reference>
<dbReference type="RefSeq" id="WP_147084381.1">
    <property type="nucleotide sequence ID" value="NZ_VOQR01000002.1"/>
</dbReference>
<dbReference type="InterPro" id="IPR018750">
    <property type="entry name" value="DUF2306_membrane"/>
</dbReference>